<gene>
    <name evidence="1" type="primary">NCL1_30851</name>
    <name evidence="1" type="ORF">TNCT_647821</name>
</gene>
<evidence type="ECO:0000313" key="2">
    <source>
        <dbReference type="Proteomes" id="UP000887116"/>
    </source>
</evidence>
<proteinExistence type="predicted"/>
<keyword evidence="2" id="KW-1185">Reference proteome</keyword>
<accession>A0A8X6JXM3</accession>
<comment type="caution">
    <text evidence="1">The sequence shown here is derived from an EMBL/GenBank/DDBJ whole genome shotgun (WGS) entry which is preliminary data.</text>
</comment>
<dbReference type="EMBL" id="BMAO01018167">
    <property type="protein sequence ID" value="GFR21621.1"/>
    <property type="molecule type" value="Genomic_DNA"/>
</dbReference>
<dbReference type="AlphaFoldDB" id="A0A8X6JXM3"/>
<dbReference type="Proteomes" id="UP000887116">
    <property type="component" value="Unassembled WGS sequence"/>
</dbReference>
<name>A0A8X6JXM3_TRICU</name>
<protein>
    <submittedName>
        <fullName evidence="1">Uncharacterized protein</fullName>
    </submittedName>
</protein>
<reference evidence="1" key="1">
    <citation type="submission" date="2020-07" db="EMBL/GenBank/DDBJ databases">
        <title>Multicomponent nature underlies the extraordinary mechanical properties of spider dragline silk.</title>
        <authorList>
            <person name="Kono N."/>
            <person name="Nakamura H."/>
            <person name="Mori M."/>
            <person name="Yoshida Y."/>
            <person name="Ohtoshi R."/>
            <person name="Malay A.D."/>
            <person name="Moran D.A.P."/>
            <person name="Tomita M."/>
            <person name="Numata K."/>
            <person name="Arakawa K."/>
        </authorList>
    </citation>
    <scope>NUCLEOTIDE SEQUENCE</scope>
</reference>
<sequence>MSENTKAELEIIETNEDISSNDIPRSFKALEDEVPTVVSKDRPVTFSKESDNVTIELDNQDQSEESPLSQTVRTLLYIYFI</sequence>
<organism evidence="1 2">
    <name type="scientific">Trichonephila clavata</name>
    <name type="common">Joro spider</name>
    <name type="synonym">Nephila clavata</name>
    <dbReference type="NCBI Taxonomy" id="2740835"/>
    <lineage>
        <taxon>Eukaryota</taxon>
        <taxon>Metazoa</taxon>
        <taxon>Ecdysozoa</taxon>
        <taxon>Arthropoda</taxon>
        <taxon>Chelicerata</taxon>
        <taxon>Arachnida</taxon>
        <taxon>Araneae</taxon>
        <taxon>Araneomorphae</taxon>
        <taxon>Entelegynae</taxon>
        <taxon>Araneoidea</taxon>
        <taxon>Nephilidae</taxon>
        <taxon>Trichonephila</taxon>
    </lineage>
</organism>
<evidence type="ECO:0000313" key="1">
    <source>
        <dbReference type="EMBL" id="GFR21621.1"/>
    </source>
</evidence>